<dbReference type="GO" id="GO:0003677">
    <property type="term" value="F:DNA binding"/>
    <property type="evidence" value="ECO:0007669"/>
    <property type="project" value="InterPro"/>
</dbReference>
<proteinExistence type="predicted"/>
<dbReference type="Proteomes" id="UP000279994">
    <property type="component" value="Unassembled WGS sequence"/>
</dbReference>
<dbReference type="SUPFAM" id="SSF48452">
    <property type="entry name" value="TPR-like"/>
    <property type="match status" value="1"/>
</dbReference>
<protein>
    <submittedName>
        <fullName evidence="2">LuxR family transcriptional regulator</fullName>
    </submittedName>
</protein>
<evidence type="ECO:0000313" key="3">
    <source>
        <dbReference type="Proteomes" id="UP000279994"/>
    </source>
</evidence>
<dbReference type="InterPro" id="IPR036388">
    <property type="entry name" value="WH-like_DNA-bd_sf"/>
</dbReference>
<dbReference type="PROSITE" id="PS50043">
    <property type="entry name" value="HTH_LUXR_2"/>
    <property type="match status" value="1"/>
</dbReference>
<evidence type="ECO:0000259" key="1">
    <source>
        <dbReference type="PROSITE" id="PS50043"/>
    </source>
</evidence>
<dbReference type="PANTHER" id="PTHR47691:SF3">
    <property type="entry name" value="HTH-TYPE TRANSCRIPTIONAL REGULATOR RV0890C-RELATED"/>
    <property type="match status" value="1"/>
</dbReference>
<dbReference type="InterPro" id="IPR058852">
    <property type="entry name" value="HTH_77"/>
</dbReference>
<dbReference type="Pfam" id="PF00196">
    <property type="entry name" value="GerE"/>
    <property type="match status" value="1"/>
</dbReference>
<dbReference type="InterPro" id="IPR011990">
    <property type="entry name" value="TPR-like_helical_dom_sf"/>
</dbReference>
<dbReference type="InterPro" id="IPR016032">
    <property type="entry name" value="Sig_transdc_resp-reg_C-effctor"/>
</dbReference>
<dbReference type="EMBL" id="RJSF01000037">
    <property type="protein sequence ID" value="RNM14771.1"/>
    <property type="molecule type" value="Genomic_DNA"/>
</dbReference>
<evidence type="ECO:0000313" key="2">
    <source>
        <dbReference type="EMBL" id="RNM14771.1"/>
    </source>
</evidence>
<dbReference type="OrthoDB" id="3755432at2"/>
<dbReference type="RefSeq" id="WP_123222734.1">
    <property type="nucleotide sequence ID" value="NZ_RJSF01000037.1"/>
</dbReference>
<accession>A0A3N0GQV0</accession>
<dbReference type="Pfam" id="PF25872">
    <property type="entry name" value="HTH_77"/>
    <property type="match status" value="1"/>
</dbReference>
<dbReference type="Pfam" id="PF13401">
    <property type="entry name" value="AAA_22"/>
    <property type="match status" value="1"/>
</dbReference>
<dbReference type="SUPFAM" id="SSF52540">
    <property type="entry name" value="P-loop containing nucleoside triphosphate hydrolases"/>
    <property type="match status" value="1"/>
</dbReference>
<comment type="caution">
    <text evidence="2">The sequence shown here is derived from an EMBL/GenBank/DDBJ whole genome shotgun (WGS) entry which is preliminary data.</text>
</comment>
<dbReference type="AlphaFoldDB" id="A0A3N0GQV0"/>
<sequence length="780" mass="85610">MRRSAPVSGSGLPPALTSFVGRRRELSEARRLLTVSRLVTLTGPGGVGKTRLALEAAASVRKDFRDGVVVVELEQVTDAALVPSTVAVALGLRESAGRAPMEMLVDYLRERRLLLVLDNSEHVIDEIAALTDQLLQGCPQLRVLATSRERLDVPGEAFLPVPTLSLPDADEPIEPDDLLEYGAVELFRDRAAAALPGWELTETNRADVGEICRRLDGLPLAIELAAARMRALSERDMLDRLSDHLHLLSASPRTRAPGRQRTLRSCIEWSHGLCSTEEQLLWARVSVFAGGFELDLAEEVAAGEGLPAARVLEALTSLVDKSIVIAERIDGVVRFRLLETIREFGRDQLSASGEVGRLRRSHRDAYVRLVERADADWVSPRQVGWFARLDREHANFQSALDFSLNEPGETEGALRILAALYHFYWWGRGWAREGRHWLARALEEPGPPTVVRARALLTDASLSFADGDYETGRARLDAARAIEAAWDDPGTAAFGAFTEGSAALFAGELATTKAVLEEGLTLDLPDRDLKFRLDMLLSYGSALALLGDVERATWCHEEFLRITEPAGECFHRSYALWTLGLFVLQQGDQERAAELLRQSIALRRGIRDLTGLGWSEETLAWTEGGVGDHERAATLLGIADLLWEIMGRPLVTYQHLYPLHEGCERAAREALGDDRFTACFERGRALGIDGGISFALRESTSAARPASSDGTDHADHGLTAREGEIAELIAEGLTNREIAARLNIAVRTAEAHSQNILTKLGFRSRTQVATWVAQGRPPVA</sequence>
<feature type="domain" description="HTH luxR-type" evidence="1">
    <location>
        <begin position="711"/>
        <end position="776"/>
    </location>
</feature>
<dbReference type="PANTHER" id="PTHR47691">
    <property type="entry name" value="REGULATOR-RELATED"/>
    <property type="match status" value="1"/>
</dbReference>
<dbReference type="GO" id="GO:0006355">
    <property type="term" value="P:regulation of DNA-templated transcription"/>
    <property type="evidence" value="ECO:0007669"/>
    <property type="project" value="InterPro"/>
</dbReference>
<dbReference type="SUPFAM" id="SSF46894">
    <property type="entry name" value="C-terminal effector domain of the bipartite response regulators"/>
    <property type="match status" value="1"/>
</dbReference>
<dbReference type="GO" id="GO:0043531">
    <property type="term" value="F:ADP binding"/>
    <property type="evidence" value="ECO:0007669"/>
    <property type="project" value="InterPro"/>
</dbReference>
<organism evidence="2 3">
    <name type="scientific">Nocardioides pocheonensis</name>
    <dbReference type="NCBI Taxonomy" id="661485"/>
    <lineage>
        <taxon>Bacteria</taxon>
        <taxon>Bacillati</taxon>
        <taxon>Actinomycetota</taxon>
        <taxon>Actinomycetes</taxon>
        <taxon>Propionibacteriales</taxon>
        <taxon>Nocardioidaceae</taxon>
        <taxon>Nocardioides</taxon>
    </lineage>
</organism>
<dbReference type="PRINTS" id="PR00364">
    <property type="entry name" value="DISEASERSIST"/>
</dbReference>
<gene>
    <name evidence="2" type="ORF">EFL26_09880</name>
</gene>
<dbReference type="Gene3D" id="3.40.50.300">
    <property type="entry name" value="P-loop containing nucleotide triphosphate hydrolases"/>
    <property type="match status" value="1"/>
</dbReference>
<dbReference type="PRINTS" id="PR00038">
    <property type="entry name" value="HTHLUXR"/>
</dbReference>
<dbReference type="InterPro" id="IPR049945">
    <property type="entry name" value="AAA_22"/>
</dbReference>
<dbReference type="SMART" id="SM00421">
    <property type="entry name" value="HTH_LUXR"/>
    <property type="match status" value="1"/>
</dbReference>
<dbReference type="Gene3D" id="1.25.40.10">
    <property type="entry name" value="Tetratricopeptide repeat domain"/>
    <property type="match status" value="1"/>
</dbReference>
<dbReference type="Gene3D" id="1.10.10.10">
    <property type="entry name" value="Winged helix-like DNA-binding domain superfamily/Winged helix DNA-binding domain"/>
    <property type="match status" value="1"/>
</dbReference>
<dbReference type="InterPro" id="IPR000792">
    <property type="entry name" value="Tscrpt_reg_LuxR_C"/>
</dbReference>
<dbReference type="InterPro" id="IPR027417">
    <property type="entry name" value="P-loop_NTPase"/>
</dbReference>
<keyword evidence="3" id="KW-1185">Reference proteome</keyword>
<name>A0A3N0GQV0_9ACTN</name>
<dbReference type="CDD" id="cd06170">
    <property type="entry name" value="LuxR_C_like"/>
    <property type="match status" value="1"/>
</dbReference>
<reference evidence="2 3" key="1">
    <citation type="submission" date="2018-11" db="EMBL/GenBank/DDBJ databases">
        <authorList>
            <person name="Li F."/>
        </authorList>
    </citation>
    <scope>NUCLEOTIDE SEQUENCE [LARGE SCALE GENOMIC DNA]</scope>
    <source>
        <strain evidence="2 3">Gsoil 818</strain>
    </source>
</reference>